<gene>
    <name evidence="1" type="ORF">NC653_023068</name>
</gene>
<dbReference type="AlphaFoldDB" id="A0AAD6MGV5"/>
<evidence type="ECO:0000313" key="1">
    <source>
        <dbReference type="EMBL" id="KAJ6984959.1"/>
    </source>
</evidence>
<dbReference type="EMBL" id="JAQIZT010000009">
    <property type="protein sequence ID" value="KAJ6984959.1"/>
    <property type="molecule type" value="Genomic_DNA"/>
</dbReference>
<comment type="caution">
    <text evidence="1">The sequence shown here is derived from an EMBL/GenBank/DDBJ whole genome shotgun (WGS) entry which is preliminary data.</text>
</comment>
<name>A0AAD6MGV5_9ROSI</name>
<organism evidence="1 2">
    <name type="scientific">Populus alba x Populus x berolinensis</name>
    <dbReference type="NCBI Taxonomy" id="444605"/>
    <lineage>
        <taxon>Eukaryota</taxon>
        <taxon>Viridiplantae</taxon>
        <taxon>Streptophyta</taxon>
        <taxon>Embryophyta</taxon>
        <taxon>Tracheophyta</taxon>
        <taxon>Spermatophyta</taxon>
        <taxon>Magnoliopsida</taxon>
        <taxon>eudicotyledons</taxon>
        <taxon>Gunneridae</taxon>
        <taxon>Pentapetalae</taxon>
        <taxon>rosids</taxon>
        <taxon>fabids</taxon>
        <taxon>Malpighiales</taxon>
        <taxon>Salicaceae</taxon>
        <taxon>Saliceae</taxon>
        <taxon>Populus</taxon>
    </lineage>
</organism>
<keyword evidence="2" id="KW-1185">Reference proteome</keyword>
<proteinExistence type="predicted"/>
<protein>
    <submittedName>
        <fullName evidence="1">Uncharacterized protein</fullName>
    </submittedName>
</protein>
<accession>A0AAD6MGV5</accession>
<reference evidence="1" key="1">
    <citation type="journal article" date="2023" name="Mol. Ecol. Resour.">
        <title>Chromosome-level genome assembly of a triploid poplar Populus alba 'Berolinensis'.</title>
        <authorList>
            <person name="Chen S."/>
            <person name="Yu Y."/>
            <person name="Wang X."/>
            <person name="Wang S."/>
            <person name="Zhang T."/>
            <person name="Zhou Y."/>
            <person name="He R."/>
            <person name="Meng N."/>
            <person name="Wang Y."/>
            <person name="Liu W."/>
            <person name="Liu Z."/>
            <person name="Liu J."/>
            <person name="Guo Q."/>
            <person name="Huang H."/>
            <person name="Sederoff R.R."/>
            <person name="Wang G."/>
            <person name="Qu G."/>
            <person name="Chen S."/>
        </authorList>
    </citation>
    <scope>NUCLEOTIDE SEQUENCE</scope>
    <source>
        <strain evidence="1">SC-2020</strain>
    </source>
</reference>
<evidence type="ECO:0000313" key="2">
    <source>
        <dbReference type="Proteomes" id="UP001164929"/>
    </source>
</evidence>
<sequence>MAQSQVQNSQQITQLDRSYELKCAWCHRQRWTGMLLSTSFNLTHDIRWWKHIHAQWERVENGWPRNTSTTTWVEKKLPKVNERCHVTLEPHKITETREQKSLYPLSLSLSLPLALAHSLSSPIIITITL</sequence>
<dbReference type="Proteomes" id="UP001164929">
    <property type="component" value="Chromosome 9"/>
</dbReference>